<keyword evidence="2" id="KW-1185">Reference proteome</keyword>
<protein>
    <submittedName>
        <fullName evidence="1">Uncharacterized protein</fullName>
    </submittedName>
</protein>
<dbReference type="EMBL" id="CM020618">
    <property type="protein sequence ID" value="KAK1860939.1"/>
    <property type="molecule type" value="Genomic_DNA"/>
</dbReference>
<sequence length="228" mass="23145">MAFVAAPLLTRGGGGRRLVDAPAATRPSMAAAPPSRGTALRSAAAAAVLALALGVGVPTAAHAVLPAPKLPPIDRTDKTRCIVSSSAMGQANAARDSLLDLRECPLSAADLSGFDISGAILTGADLSGANLTGTQMSKSYVYKANLAGANFTSAILDRVTFDGSDMTGALLVNAVLSDATFVGANLKDTDWTDVYMGEFATRAACKNETLAGTNPVTGEDSRESLGCR</sequence>
<accession>A0ACC3BSK8</accession>
<reference evidence="1" key="1">
    <citation type="submission" date="2019-11" db="EMBL/GenBank/DDBJ databases">
        <title>Nori genome reveals adaptations in red seaweeds to the harsh intertidal environment.</title>
        <authorList>
            <person name="Wang D."/>
            <person name="Mao Y."/>
        </authorList>
    </citation>
    <scope>NUCLEOTIDE SEQUENCE</scope>
    <source>
        <tissue evidence="1">Gametophyte</tissue>
    </source>
</reference>
<evidence type="ECO:0000313" key="1">
    <source>
        <dbReference type="EMBL" id="KAK1860939.1"/>
    </source>
</evidence>
<comment type="caution">
    <text evidence="1">The sequence shown here is derived from an EMBL/GenBank/DDBJ whole genome shotgun (WGS) entry which is preliminary data.</text>
</comment>
<gene>
    <name evidence="1" type="ORF">I4F81_003525</name>
</gene>
<organism evidence="1 2">
    <name type="scientific">Pyropia yezoensis</name>
    <name type="common">Susabi-nori</name>
    <name type="synonym">Porphyra yezoensis</name>
    <dbReference type="NCBI Taxonomy" id="2788"/>
    <lineage>
        <taxon>Eukaryota</taxon>
        <taxon>Rhodophyta</taxon>
        <taxon>Bangiophyceae</taxon>
        <taxon>Bangiales</taxon>
        <taxon>Bangiaceae</taxon>
        <taxon>Pyropia</taxon>
    </lineage>
</organism>
<dbReference type="Proteomes" id="UP000798662">
    <property type="component" value="Chromosome 1"/>
</dbReference>
<name>A0ACC3BSK8_PYRYE</name>
<evidence type="ECO:0000313" key="2">
    <source>
        <dbReference type="Proteomes" id="UP000798662"/>
    </source>
</evidence>
<proteinExistence type="predicted"/>